<accession>L5JPS8</accession>
<sequence>MALLVALADIANPGGFKKRSLNAVSPTWPKHPCSLLRTQGATFSAYRVPLWAVYPSALPTMPRVSKQAHPCEEKFIAAMRSGKKLIIVRQIMSQNFREMANTHTHSRTRAKRVYLLGGCLMYTNGHRRKLYYLNTKTEVYCLPRQENVISQLEKKEEEFWHIQELGVATWNSETNEEMLYTSGYVETYLLQKVSIRTVKFGAICINTTETGVAFLS</sequence>
<dbReference type="EMBL" id="KB031158">
    <property type="protein sequence ID" value="ELK00143.1"/>
    <property type="molecule type" value="Genomic_DNA"/>
</dbReference>
<dbReference type="AlphaFoldDB" id="L5JPS8"/>
<evidence type="ECO:0000313" key="2">
    <source>
        <dbReference type="Proteomes" id="UP000010552"/>
    </source>
</evidence>
<gene>
    <name evidence="1" type="ORF">PAL_GLEAN10025244</name>
</gene>
<keyword evidence="2" id="KW-1185">Reference proteome</keyword>
<dbReference type="Proteomes" id="UP000010552">
    <property type="component" value="Unassembled WGS sequence"/>
</dbReference>
<organism evidence="1 2">
    <name type="scientific">Pteropus alecto</name>
    <name type="common">Black flying fox</name>
    <dbReference type="NCBI Taxonomy" id="9402"/>
    <lineage>
        <taxon>Eukaryota</taxon>
        <taxon>Metazoa</taxon>
        <taxon>Chordata</taxon>
        <taxon>Craniata</taxon>
        <taxon>Vertebrata</taxon>
        <taxon>Euteleostomi</taxon>
        <taxon>Mammalia</taxon>
        <taxon>Eutheria</taxon>
        <taxon>Laurasiatheria</taxon>
        <taxon>Chiroptera</taxon>
        <taxon>Yinpterochiroptera</taxon>
        <taxon>Pteropodoidea</taxon>
        <taxon>Pteropodidae</taxon>
        <taxon>Pteropodinae</taxon>
        <taxon>Pteropus</taxon>
    </lineage>
</organism>
<dbReference type="InParanoid" id="L5JPS8"/>
<name>L5JPS8_PTEAL</name>
<reference evidence="2" key="1">
    <citation type="journal article" date="2013" name="Science">
        <title>Comparative analysis of bat genomes provides insight into the evolution of flight and immunity.</title>
        <authorList>
            <person name="Zhang G."/>
            <person name="Cowled C."/>
            <person name="Shi Z."/>
            <person name="Huang Z."/>
            <person name="Bishop-Lilly K.A."/>
            <person name="Fang X."/>
            <person name="Wynne J.W."/>
            <person name="Xiong Z."/>
            <person name="Baker M.L."/>
            <person name="Zhao W."/>
            <person name="Tachedjian M."/>
            <person name="Zhu Y."/>
            <person name="Zhou P."/>
            <person name="Jiang X."/>
            <person name="Ng J."/>
            <person name="Yang L."/>
            <person name="Wu L."/>
            <person name="Xiao J."/>
            <person name="Feng Y."/>
            <person name="Chen Y."/>
            <person name="Sun X."/>
            <person name="Zhang Y."/>
            <person name="Marsh G.A."/>
            <person name="Crameri G."/>
            <person name="Broder C.C."/>
            <person name="Frey K.G."/>
            <person name="Wang L.F."/>
            <person name="Wang J."/>
        </authorList>
    </citation>
    <scope>NUCLEOTIDE SEQUENCE [LARGE SCALE GENOMIC DNA]</scope>
</reference>
<evidence type="ECO:0000313" key="1">
    <source>
        <dbReference type="EMBL" id="ELK00143.1"/>
    </source>
</evidence>
<proteinExistence type="predicted"/>
<protein>
    <submittedName>
        <fullName evidence="1">Uncharacterized protein</fullName>
    </submittedName>
</protein>